<dbReference type="PROSITE" id="PS50112">
    <property type="entry name" value="PAS"/>
    <property type="match status" value="1"/>
</dbReference>
<dbReference type="PROSITE" id="PS50113">
    <property type="entry name" value="PAC"/>
    <property type="match status" value="1"/>
</dbReference>
<evidence type="ECO:0000256" key="1">
    <source>
        <dbReference type="ARBA" id="ARBA00000085"/>
    </source>
</evidence>
<dbReference type="Gene3D" id="1.10.287.130">
    <property type="match status" value="1"/>
</dbReference>
<dbReference type="SMART" id="SM00091">
    <property type="entry name" value="PAS"/>
    <property type="match status" value="2"/>
</dbReference>
<evidence type="ECO:0000259" key="20">
    <source>
        <dbReference type="PROSITE" id="PS50113"/>
    </source>
</evidence>
<dbReference type="CDD" id="cd17546">
    <property type="entry name" value="REC_hyHK_CKI1_RcsC-like"/>
    <property type="match status" value="1"/>
</dbReference>
<dbReference type="FunFam" id="3.30.565.10:FF:000010">
    <property type="entry name" value="Sensor histidine kinase RcsC"/>
    <property type="match status" value="1"/>
</dbReference>
<keyword evidence="8 16" id="KW-0812">Transmembrane</keyword>
<feature type="domain" description="HPt" evidence="22">
    <location>
        <begin position="1065"/>
        <end position="1179"/>
    </location>
</feature>
<evidence type="ECO:0000256" key="11">
    <source>
        <dbReference type="ARBA" id="ARBA00022989"/>
    </source>
</evidence>
<keyword evidence="5" id="KW-0997">Cell inner membrane</keyword>
<dbReference type="OrthoDB" id="9801651at2"/>
<evidence type="ECO:0000259" key="17">
    <source>
        <dbReference type="PROSITE" id="PS50109"/>
    </source>
</evidence>
<evidence type="ECO:0000256" key="13">
    <source>
        <dbReference type="ARBA" id="ARBA00023136"/>
    </source>
</evidence>
<evidence type="ECO:0000256" key="4">
    <source>
        <dbReference type="ARBA" id="ARBA00022475"/>
    </source>
</evidence>
<evidence type="ECO:0000256" key="5">
    <source>
        <dbReference type="ARBA" id="ARBA00022519"/>
    </source>
</evidence>
<dbReference type="InterPro" id="IPR000700">
    <property type="entry name" value="PAS-assoc_C"/>
</dbReference>
<dbReference type="Pfam" id="PF00072">
    <property type="entry name" value="Response_reg"/>
    <property type="match status" value="1"/>
</dbReference>
<feature type="modified residue" description="Phosphohistidine" evidence="14">
    <location>
        <position position="1118"/>
    </location>
</feature>
<dbReference type="InterPro" id="IPR011006">
    <property type="entry name" value="CheY-like_superfamily"/>
</dbReference>
<dbReference type="InterPro" id="IPR003660">
    <property type="entry name" value="HAMP_dom"/>
</dbReference>
<dbReference type="SUPFAM" id="SSF55785">
    <property type="entry name" value="PYP-like sensor domain (PAS domain)"/>
    <property type="match status" value="2"/>
</dbReference>
<dbReference type="PRINTS" id="PR00344">
    <property type="entry name" value="BCTRLSENSOR"/>
</dbReference>
<dbReference type="Pfam" id="PF02518">
    <property type="entry name" value="HATPase_c"/>
    <property type="match status" value="1"/>
</dbReference>
<dbReference type="InterPro" id="IPR013656">
    <property type="entry name" value="PAS_4"/>
</dbReference>
<evidence type="ECO:0000256" key="12">
    <source>
        <dbReference type="ARBA" id="ARBA00023012"/>
    </source>
</evidence>
<feature type="domain" description="Response regulatory" evidence="18">
    <location>
        <begin position="913"/>
        <end position="1031"/>
    </location>
</feature>
<evidence type="ECO:0000256" key="15">
    <source>
        <dbReference type="PROSITE-ProRule" id="PRU00169"/>
    </source>
</evidence>
<dbReference type="NCBIfam" id="TIGR00229">
    <property type="entry name" value="sensory_box"/>
    <property type="match status" value="2"/>
</dbReference>
<dbReference type="PANTHER" id="PTHR43047">
    <property type="entry name" value="TWO-COMPONENT HISTIDINE PROTEIN KINASE"/>
    <property type="match status" value="1"/>
</dbReference>
<keyword evidence="23" id="KW-0614">Plasmid</keyword>
<evidence type="ECO:0000313" key="23">
    <source>
        <dbReference type="EMBL" id="AWU97613.1"/>
    </source>
</evidence>
<dbReference type="SMART" id="SM00388">
    <property type="entry name" value="HisKA"/>
    <property type="match status" value="1"/>
</dbReference>
<evidence type="ECO:0000259" key="18">
    <source>
        <dbReference type="PROSITE" id="PS50110"/>
    </source>
</evidence>
<comment type="subcellular location">
    <subcellularLocation>
        <location evidence="2">Cell inner membrane</location>
        <topology evidence="2">Multi-pass membrane protein</topology>
    </subcellularLocation>
</comment>
<keyword evidence="11 16" id="KW-1133">Transmembrane helix</keyword>
<feature type="domain" description="HAMP" evidence="21">
    <location>
        <begin position="341"/>
        <end position="392"/>
    </location>
</feature>
<organism evidence="23 24">
    <name type="scientific">Azospirillum ramasamyi</name>
    <dbReference type="NCBI Taxonomy" id="682998"/>
    <lineage>
        <taxon>Bacteria</taxon>
        <taxon>Pseudomonadati</taxon>
        <taxon>Pseudomonadota</taxon>
        <taxon>Alphaproteobacteria</taxon>
        <taxon>Rhodospirillales</taxon>
        <taxon>Azospirillaceae</taxon>
        <taxon>Azospirillum</taxon>
    </lineage>
</organism>
<feature type="transmembrane region" description="Helical" evidence="16">
    <location>
        <begin position="28"/>
        <end position="50"/>
    </location>
</feature>
<keyword evidence="9 23" id="KW-0418">Kinase</keyword>
<name>A0A2U9SFL3_9PROT</name>
<feature type="domain" description="Histidine kinase" evidence="17">
    <location>
        <begin position="662"/>
        <end position="889"/>
    </location>
</feature>
<comment type="catalytic activity">
    <reaction evidence="1">
        <text>ATP + protein L-histidine = ADP + protein N-phospho-L-histidine.</text>
        <dbReference type="EC" id="2.7.13.3"/>
    </reaction>
</comment>
<feature type="domain" description="PAS" evidence="19">
    <location>
        <begin position="521"/>
        <end position="576"/>
    </location>
</feature>
<evidence type="ECO:0000256" key="7">
    <source>
        <dbReference type="ARBA" id="ARBA00022679"/>
    </source>
</evidence>
<dbReference type="SUPFAM" id="SSF47384">
    <property type="entry name" value="Homodimeric domain of signal transducing histidine kinase"/>
    <property type="match status" value="1"/>
</dbReference>
<dbReference type="InterPro" id="IPR004358">
    <property type="entry name" value="Sig_transdc_His_kin-like_C"/>
</dbReference>
<dbReference type="SMART" id="SM00387">
    <property type="entry name" value="HATPase_c"/>
    <property type="match status" value="1"/>
</dbReference>
<dbReference type="Pfam" id="PF00512">
    <property type="entry name" value="HisKA"/>
    <property type="match status" value="1"/>
</dbReference>
<dbReference type="AlphaFoldDB" id="A0A2U9SFL3"/>
<evidence type="ECO:0000256" key="2">
    <source>
        <dbReference type="ARBA" id="ARBA00004429"/>
    </source>
</evidence>
<dbReference type="InterPro" id="IPR003594">
    <property type="entry name" value="HATPase_dom"/>
</dbReference>
<keyword evidence="4" id="KW-1003">Cell membrane</keyword>
<dbReference type="InterPro" id="IPR001789">
    <property type="entry name" value="Sig_transdc_resp-reg_receiver"/>
</dbReference>
<dbReference type="InterPro" id="IPR005467">
    <property type="entry name" value="His_kinase_dom"/>
</dbReference>
<dbReference type="CDD" id="cd00130">
    <property type="entry name" value="PAS"/>
    <property type="match status" value="2"/>
</dbReference>
<evidence type="ECO:0000313" key="24">
    <source>
        <dbReference type="Proteomes" id="UP000249605"/>
    </source>
</evidence>
<dbReference type="SUPFAM" id="SSF55874">
    <property type="entry name" value="ATPase domain of HSP90 chaperone/DNA topoisomerase II/histidine kinase"/>
    <property type="match status" value="1"/>
</dbReference>
<dbReference type="GO" id="GO:0005886">
    <property type="term" value="C:plasma membrane"/>
    <property type="evidence" value="ECO:0007669"/>
    <property type="project" value="UniProtKB-SubCell"/>
</dbReference>
<dbReference type="InterPro" id="IPR036097">
    <property type="entry name" value="HisK_dim/P_sf"/>
</dbReference>
<feature type="domain" description="PAC" evidence="20">
    <location>
        <begin position="470"/>
        <end position="520"/>
    </location>
</feature>
<keyword evidence="10" id="KW-0067">ATP-binding</keyword>
<dbReference type="InterPro" id="IPR036641">
    <property type="entry name" value="HPT_dom_sf"/>
</dbReference>
<gene>
    <name evidence="23" type="ORF">DM194_25275</name>
</gene>
<evidence type="ECO:0000256" key="10">
    <source>
        <dbReference type="ARBA" id="ARBA00022840"/>
    </source>
</evidence>
<keyword evidence="12" id="KW-0902">Two-component regulatory system</keyword>
<dbReference type="InterPro" id="IPR036890">
    <property type="entry name" value="HATPase_C_sf"/>
</dbReference>
<dbReference type="InterPro" id="IPR000014">
    <property type="entry name" value="PAS"/>
</dbReference>
<evidence type="ECO:0000259" key="21">
    <source>
        <dbReference type="PROSITE" id="PS50885"/>
    </source>
</evidence>
<dbReference type="Pfam" id="PF01627">
    <property type="entry name" value="Hpt"/>
    <property type="match status" value="1"/>
</dbReference>
<dbReference type="Gene3D" id="6.10.340.10">
    <property type="match status" value="1"/>
</dbReference>
<dbReference type="PANTHER" id="PTHR43047:SF64">
    <property type="entry name" value="HISTIDINE KINASE CONTAINING CHEY-HOMOLOGOUS RECEIVER DOMAIN AND PAS DOMAIN-RELATED"/>
    <property type="match status" value="1"/>
</dbReference>
<keyword evidence="6 15" id="KW-0597">Phosphoprotein</keyword>
<dbReference type="Gene3D" id="1.20.120.160">
    <property type="entry name" value="HPT domain"/>
    <property type="match status" value="1"/>
</dbReference>
<dbReference type="CDD" id="cd00088">
    <property type="entry name" value="HPT"/>
    <property type="match status" value="1"/>
</dbReference>
<keyword evidence="24" id="KW-1185">Reference proteome</keyword>
<feature type="transmembrane region" description="Helical" evidence="16">
    <location>
        <begin position="320"/>
        <end position="339"/>
    </location>
</feature>
<dbReference type="EC" id="2.7.13.3" evidence="3"/>
<evidence type="ECO:0000256" key="3">
    <source>
        <dbReference type="ARBA" id="ARBA00012438"/>
    </source>
</evidence>
<evidence type="ECO:0000256" key="14">
    <source>
        <dbReference type="PROSITE-ProRule" id="PRU00110"/>
    </source>
</evidence>
<dbReference type="Pfam" id="PF13426">
    <property type="entry name" value="PAS_9"/>
    <property type="match status" value="1"/>
</dbReference>
<evidence type="ECO:0000259" key="19">
    <source>
        <dbReference type="PROSITE" id="PS50112"/>
    </source>
</evidence>
<evidence type="ECO:0000256" key="16">
    <source>
        <dbReference type="SAM" id="Phobius"/>
    </source>
</evidence>
<keyword evidence="13 16" id="KW-0472">Membrane</keyword>
<dbReference type="GO" id="GO:0000155">
    <property type="term" value="F:phosphorelay sensor kinase activity"/>
    <property type="evidence" value="ECO:0007669"/>
    <property type="project" value="InterPro"/>
</dbReference>
<sequence>MAGGSESGAGRSEAGKAGVVRIGVGARLFGALAFNGLVAFLIGLGAYIAFDGLHAGITKVTSEQFPAVVASAKLERQHQRIMRTLEQLALSDDNFGRETIKQGLADQLDGYDRMLADMESSDAPQARRIAGLKQQRDEILRLRDAIDRGVTARVAARRALTDRSRDVRRMADALAEPGLRGIDDLGVQRWLAMAERLLFLIASVHQMENSFALARLADSAAAQLESLAGSVPQGLADGVSDRLTRLAEAMRGVVEGERSVFGQRQAELQASEALNGLVDRANQVSLVNTGLNTGIFVEQTKAAEESRQQVIEVSTTYTRLFFASVGVVMLGMVLSVLYVRRKVLARLWAVSEAIRNRTEGGGAEVPATGADEIGELARALRFYIQETEDKSKALRRNEQWLRTVLEAAPVPLVISGRADGQIRFVNRRAADLFEAADAGELLGRPDASVWYVPAVREEFVRDVFASGLALDVETELVTRSGRRLWGLLSGIAFEFQGEEVLLSSVVDITRRREAEELLRRTQAFLDAVIDNVPSVLYVLEGDTGRVVLWNRAAEDCFGTPRADIEDRTLAEVLGPETGRALAGGDPGSMRSLGVEELALARNGETAVFALQRHPFEWSGDGRCRIICVANDVTASRRAREELRQAKERAERADAAKTEFLATVSHEMRTPLNGILGLCRLLLTGQLHAGERRYAMSIMRCGHGLLDQVNDILDLRKIEDGKLDLDPAPCALLPVLEEVVATVEGLANEKGIDLDLDIAPDVPELVVVDRQRLRQILVNLVGNAVKFTERGGVDLRVDIEQAPERSGGGETGEMLRLAVRDTGIGVPPERRAAIFEKLEQADPTIARRFGGSGLGLAIVRHLLDAMQGSIRVDSAVGLGSVFTVTIPLRRVEEIALPARRPGRLLPVSRVRSLALLLVEDDAINREVALGLLSDAGHRITVAETGEKALDLAARRRFDAVLLDIRLPDIDGPEVARRIRAFPDADRAAVPIVAVTANVFAADRARYLTAGIDAVIEKPIFPERLMHLLSNAIAARGDGAGDGEDAGEDVSDEAAVGLPAARPTVVGEDLSDEILERYIRSLGPARFTTIRGLLLDSAQEGLPRLTAADTPDDEIEDIAHRLAGAASHFGLTRFVGLMRAVEDCMREGRRVEAQELAATAESVFGRGLAAMDAVQGMLQGV</sequence>
<protein>
    <recommendedName>
        <fullName evidence="3">histidine kinase</fullName>
        <ecNumber evidence="3">2.7.13.3</ecNumber>
    </recommendedName>
</protein>
<dbReference type="SUPFAM" id="SSF52172">
    <property type="entry name" value="CheY-like"/>
    <property type="match status" value="1"/>
</dbReference>
<dbReference type="PROSITE" id="PS50894">
    <property type="entry name" value="HPT"/>
    <property type="match status" value="1"/>
</dbReference>
<dbReference type="CDD" id="cd16922">
    <property type="entry name" value="HATPase_EvgS-ArcB-TorS-like"/>
    <property type="match status" value="1"/>
</dbReference>
<keyword evidence="7" id="KW-0808">Transferase</keyword>
<dbReference type="SMART" id="SM00448">
    <property type="entry name" value="REC"/>
    <property type="match status" value="1"/>
</dbReference>
<evidence type="ECO:0000256" key="9">
    <source>
        <dbReference type="ARBA" id="ARBA00022777"/>
    </source>
</evidence>
<dbReference type="Gene3D" id="3.30.565.10">
    <property type="entry name" value="Histidine kinase-like ATPase, C-terminal domain"/>
    <property type="match status" value="1"/>
</dbReference>
<proteinExistence type="predicted"/>
<reference evidence="23 24" key="1">
    <citation type="submission" date="2018-06" db="EMBL/GenBank/DDBJ databases">
        <title>Complete genome sequencing of Azospirillum sp. M2T2B2.</title>
        <authorList>
            <person name="Heo J."/>
            <person name="Kim S.-J."/>
            <person name="Kwon S.-W."/>
            <person name="Anandham R."/>
        </authorList>
    </citation>
    <scope>NUCLEOTIDE SEQUENCE [LARGE SCALE GENOMIC DNA]</scope>
    <source>
        <strain evidence="23 24">M2T2B2</strain>
        <plasmid evidence="23 24">unnamed4</plasmid>
    </source>
</reference>
<dbReference type="InterPro" id="IPR035965">
    <property type="entry name" value="PAS-like_dom_sf"/>
</dbReference>
<dbReference type="PROSITE" id="PS50109">
    <property type="entry name" value="HIS_KIN"/>
    <property type="match status" value="1"/>
</dbReference>
<dbReference type="Pfam" id="PF08448">
    <property type="entry name" value="PAS_4"/>
    <property type="match status" value="1"/>
</dbReference>
<dbReference type="SUPFAM" id="SSF47226">
    <property type="entry name" value="Histidine-containing phosphotransfer domain, HPT domain"/>
    <property type="match status" value="1"/>
</dbReference>
<evidence type="ECO:0000256" key="6">
    <source>
        <dbReference type="ARBA" id="ARBA00022553"/>
    </source>
</evidence>
<dbReference type="PROSITE" id="PS50885">
    <property type="entry name" value="HAMP"/>
    <property type="match status" value="1"/>
</dbReference>
<dbReference type="InterPro" id="IPR003661">
    <property type="entry name" value="HisK_dim/P_dom"/>
</dbReference>
<keyword evidence="10" id="KW-0547">Nucleotide-binding</keyword>
<evidence type="ECO:0000259" key="22">
    <source>
        <dbReference type="PROSITE" id="PS50894"/>
    </source>
</evidence>
<dbReference type="InterPro" id="IPR008207">
    <property type="entry name" value="Sig_transdc_His_kin_Hpt_dom"/>
</dbReference>
<dbReference type="EMBL" id="CP029834">
    <property type="protein sequence ID" value="AWU97613.1"/>
    <property type="molecule type" value="Genomic_DNA"/>
</dbReference>
<geneLocation type="plasmid" evidence="23 24">
    <name>unnamed4</name>
</geneLocation>
<dbReference type="PROSITE" id="PS50110">
    <property type="entry name" value="RESPONSE_REGULATORY"/>
    <property type="match status" value="1"/>
</dbReference>
<evidence type="ECO:0000256" key="8">
    <source>
        <dbReference type="ARBA" id="ARBA00022692"/>
    </source>
</evidence>
<dbReference type="Gene3D" id="3.40.50.2300">
    <property type="match status" value="1"/>
</dbReference>
<feature type="modified residue" description="4-aspartylphosphate" evidence="15">
    <location>
        <position position="962"/>
    </location>
</feature>
<dbReference type="CDD" id="cd00082">
    <property type="entry name" value="HisKA"/>
    <property type="match status" value="1"/>
</dbReference>
<dbReference type="KEGG" id="azm:DM194_25275"/>
<dbReference type="Proteomes" id="UP000249605">
    <property type="component" value="Plasmid unnamed4"/>
</dbReference>
<accession>A0A2U9SFL3</accession>
<dbReference type="Gene3D" id="3.30.450.20">
    <property type="entry name" value="PAS domain"/>
    <property type="match status" value="2"/>
</dbReference>